<accession>A0ABQ7ZC01</accession>
<evidence type="ECO:0000256" key="2">
    <source>
        <dbReference type="ARBA" id="ARBA00022448"/>
    </source>
</evidence>
<dbReference type="Gene3D" id="3.30.70.1350">
    <property type="entry name" value="Cation efflux protein, cytoplasmic domain"/>
    <property type="match status" value="1"/>
</dbReference>
<evidence type="ECO:0000256" key="1">
    <source>
        <dbReference type="ARBA" id="ARBA00004141"/>
    </source>
</evidence>
<comment type="subcellular location">
    <subcellularLocation>
        <location evidence="1">Membrane</location>
        <topology evidence="1">Multi-pass membrane protein</topology>
    </subcellularLocation>
</comment>
<comment type="caution">
    <text evidence="8">The sequence shown here is derived from an EMBL/GenBank/DDBJ whole genome shotgun (WGS) entry which is preliminary data.</text>
</comment>
<dbReference type="SUPFAM" id="SSF160240">
    <property type="entry name" value="Cation efflux protein cytoplasmic domain-like"/>
    <property type="match status" value="1"/>
</dbReference>
<dbReference type="Gene3D" id="1.20.1510.10">
    <property type="entry name" value="Cation efflux protein transmembrane domain"/>
    <property type="match status" value="1"/>
</dbReference>
<evidence type="ECO:0000259" key="7">
    <source>
        <dbReference type="Pfam" id="PF16916"/>
    </source>
</evidence>
<keyword evidence="2" id="KW-0813">Transport</keyword>
<protein>
    <recommendedName>
        <fullName evidence="10">Cation efflux protein cytoplasmic domain-containing protein</fullName>
    </recommendedName>
</protein>
<dbReference type="SUPFAM" id="SSF161111">
    <property type="entry name" value="Cation efflux protein transmembrane domain-like"/>
    <property type="match status" value="1"/>
</dbReference>
<dbReference type="Pfam" id="PF16916">
    <property type="entry name" value="ZT_dimer"/>
    <property type="match status" value="1"/>
</dbReference>
<dbReference type="InterPro" id="IPR027470">
    <property type="entry name" value="Cation_efflux_CTD"/>
</dbReference>
<dbReference type="Pfam" id="PF01545">
    <property type="entry name" value="Cation_efflux"/>
    <property type="match status" value="1"/>
</dbReference>
<evidence type="ECO:0000313" key="9">
    <source>
        <dbReference type="Proteomes" id="UP000824890"/>
    </source>
</evidence>
<dbReference type="PANTHER" id="PTHR43840:SF35">
    <property type="entry name" value="METAL TOLERANCE PROTEIN 10"/>
    <property type="match status" value="1"/>
</dbReference>
<evidence type="ECO:0000259" key="6">
    <source>
        <dbReference type="Pfam" id="PF01545"/>
    </source>
</evidence>
<keyword evidence="9" id="KW-1185">Reference proteome</keyword>
<dbReference type="PANTHER" id="PTHR43840">
    <property type="entry name" value="MITOCHONDRIAL METAL TRANSPORTER 1-RELATED"/>
    <property type="match status" value="1"/>
</dbReference>
<keyword evidence="4" id="KW-1133">Transmembrane helix</keyword>
<keyword evidence="5" id="KW-0472">Membrane</keyword>
<proteinExistence type="predicted"/>
<feature type="domain" description="Cation efflux protein cytoplasmic" evidence="7">
    <location>
        <begin position="170"/>
        <end position="220"/>
    </location>
</feature>
<name>A0ABQ7ZC01_BRANA</name>
<dbReference type="InterPro" id="IPR027469">
    <property type="entry name" value="Cation_efflux_TMD_sf"/>
</dbReference>
<organism evidence="8 9">
    <name type="scientific">Brassica napus</name>
    <name type="common">Rape</name>
    <dbReference type="NCBI Taxonomy" id="3708"/>
    <lineage>
        <taxon>Eukaryota</taxon>
        <taxon>Viridiplantae</taxon>
        <taxon>Streptophyta</taxon>
        <taxon>Embryophyta</taxon>
        <taxon>Tracheophyta</taxon>
        <taxon>Spermatophyta</taxon>
        <taxon>Magnoliopsida</taxon>
        <taxon>eudicotyledons</taxon>
        <taxon>Gunneridae</taxon>
        <taxon>Pentapetalae</taxon>
        <taxon>rosids</taxon>
        <taxon>malvids</taxon>
        <taxon>Brassicales</taxon>
        <taxon>Brassicaceae</taxon>
        <taxon>Brassiceae</taxon>
        <taxon>Brassica</taxon>
    </lineage>
</organism>
<dbReference type="EMBL" id="JAGKQM010000015">
    <property type="protein sequence ID" value="KAH0877596.1"/>
    <property type="molecule type" value="Genomic_DNA"/>
</dbReference>
<reference evidence="8 9" key="1">
    <citation type="submission" date="2021-05" db="EMBL/GenBank/DDBJ databases">
        <title>Genome Assembly of Synthetic Allotetraploid Brassica napus Reveals Homoeologous Exchanges between Subgenomes.</title>
        <authorList>
            <person name="Davis J.T."/>
        </authorList>
    </citation>
    <scope>NUCLEOTIDE SEQUENCE [LARGE SCALE GENOMIC DNA]</scope>
    <source>
        <strain evidence="9">cv. Da-Ae</strain>
        <tissue evidence="8">Seedling</tissue>
    </source>
</reference>
<keyword evidence="3" id="KW-0812">Transmembrane</keyword>
<evidence type="ECO:0000256" key="5">
    <source>
        <dbReference type="ARBA" id="ARBA00023136"/>
    </source>
</evidence>
<gene>
    <name evidence="8" type="ORF">HID58_064990</name>
</gene>
<dbReference type="InterPro" id="IPR050291">
    <property type="entry name" value="CDF_Transporter"/>
</dbReference>
<dbReference type="InterPro" id="IPR058533">
    <property type="entry name" value="Cation_efflux_TM"/>
</dbReference>
<evidence type="ECO:0000256" key="4">
    <source>
        <dbReference type="ARBA" id="ARBA00022989"/>
    </source>
</evidence>
<dbReference type="InterPro" id="IPR036837">
    <property type="entry name" value="Cation_efflux_CTD_sf"/>
</dbReference>
<evidence type="ECO:0008006" key="10">
    <source>
        <dbReference type="Google" id="ProtNLM"/>
    </source>
</evidence>
<sequence length="231" mass="26753">MRWSLSMKPVLLLELQLRSFSITFFFTLSKGRMKKLAKSERQAVHISNATNLVLFIAKVYASMESRSMAVIASTLDSLLDLLSGFILWFTANAMRKPNHYSLSYWQTTYATCGMLVCPTAIHMNSTEEQWMIGIMASVTRVKFLLMLYCRGFQNVIVRAYAQDHLFDVVIRTYTFGSHYSVEVDIVLPEDMRLQEAHNIGETQEMLEQLVEVERAFVHVDFEFTHLPEHKY</sequence>
<evidence type="ECO:0000313" key="8">
    <source>
        <dbReference type="EMBL" id="KAH0877596.1"/>
    </source>
</evidence>
<evidence type="ECO:0000256" key="3">
    <source>
        <dbReference type="ARBA" id="ARBA00022692"/>
    </source>
</evidence>
<dbReference type="Proteomes" id="UP000824890">
    <property type="component" value="Unassembled WGS sequence"/>
</dbReference>
<feature type="domain" description="Cation efflux protein transmembrane" evidence="6">
    <location>
        <begin position="45"/>
        <end position="103"/>
    </location>
</feature>